<proteinExistence type="predicted"/>
<dbReference type="KEGG" id="vg:15957260"/>
<evidence type="ECO:0000313" key="2">
    <source>
        <dbReference type="Proteomes" id="UP000014420"/>
    </source>
</evidence>
<dbReference type="InterPro" id="IPR019701">
    <property type="entry name" value="Phage_P22_NinX"/>
</dbReference>
<reference evidence="1 2" key="1">
    <citation type="journal article" date="2014" name="Virol. J.">
        <title>The genome and proteome of Serratia bacteriophage ? which forms unstable lysogens.</title>
        <authorList>
            <person name="Denyes J.M."/>
            <person name="Krell P.J."/>
            <person name="Manderville R.A."/>
            <person name="Ackermann H.W."/>
            <person name="She Y.M."/>
            <person name="Kropinski A.M."/>
        </authorList>
    </citation>
    <scope>NUCLEOTIDE SEQUENCE [LARGE SCALE GENOMIC DNA]</scope>
</reference>
<evidence type="ECO:0008006" key="3">
    <source>
        <dbReference type="Google" id="ProtNLM"/>
    </source>
</evidence>
<sequence length="104" mass="11610">MTDYSKMSDFEINKAVGFAVGYATCIEPYFEVVIINKTGRQFNPCNSPADAWPIIVANRIGVLPASNGDKWAAHYQEWRVAVADKNPLRAAMIVFIMIKEAENV</sequence>
<dbReference type="GeneID" id="15957260"/>
<dbReference type="RefSeq" id="YP_008130327.1">
    <property type="nucleotide sequence ID" value="NC_021563.1"/>
</dbReference>
<name>R9VYJ6_9CAUD</name>
<gene>
    <name evidence="1" type="ORF">Eta_0034</name>
</gene>
<accession>R9VYJ6</accession>
<keyword evidence="2" id="KW-1185">Reference proteome</keyword>
<evidence type="ECO:0000313" key="1">
    <source>
        <dbReference type="EMBL" id="AGN89480.1"/>
    </source>
</evidence>
<organism evidence="1 2">
    <name type="scientific">Serratia phage Eta</name>
    <dbReference type="NCBI Taxonomy" id="1282995"/>
    <lineage>
        <taxon>Viruses</taxon>
        <taxon>Duplodnaviria</taxon>
        <taxon>Heunggongvirae</taxon>
        <taxon>Uroviricota</taxon>
        <taxon>Caudoviricetes</taxon>
        <taxon>Sarkviridae</taxon>
        <taxon>Seretavirus</taxon>
        <taxon>Seretavirus eta</taxon>
    </lineage>
</organism>
<dbReference type="OrthoDB" id="13834at10239"/>
<protein>
    <recommendedName>
        <fullName evidence="3">DUF2591 domain-containing protein</fullName>
    </recommendedName>
</protein>
<dbReference type="Pfam" id="PF10765">
    <property type="entry name" value="Phage_P22_NinX"/>
    <property type="match status" value="1"/>
</dbReference>
<dbReference type="Proteomes" id="UP000014420">
    <property type="component" value="Segment"/>
</dbReference>
<dbReference type="EMBL" id="KC460990">
    <property type="protein sequence ID" value="AGN89480.1"/>
    <property type="molecule type" value="Genomic_DNA"/>
</dbReference>